<keyword evidence="2" id="KW-1133">Transmembrane helix</keyword>
<keyword evidence="2" id="KW-0812">Transmembrane</keyword>
<evidence type="ECO:0000256" key="2">
    <source>
        <dbReference type="SAM" id="Phobius"/>
    </source>
</evidence>
<protein>
    <submittedName>
        <fullName evidence="3">Uncharacterized protein</fullName>
    </submittedName>
</protein>
<evidence type="ECO:0000313" key="3">
    <source>
        <dbReference type="EMBL" id="GIJ52573.1"/>
    </source>
</evidence>
<evidence type="ECO:0000313" key="4">
    <source>
        <dbReference type="Proteomes" id="UP000612585"/>
    </source>
</evidence>
<feature type="compositionally biased region" description="Basic and acidic residues" evidence="1">
    <location>
        <begin position="72"/>
        <end position="81"/>
    </location>
</feature>
<keyword evidence="4" id="KW-1185">Reference proteome</keyword>
<sequence length="95" mass="9652">MFSDCFRRPLVAWVQTNEGVDPVRKSVMAGVVAAGAIGAALAVGGVAYAAGDPDSGTGEQIVRVVDQGGEQTRGDCPDKGENNNGNTETGTGENL</sequence>
<organism evidence="3 4">
    <name type="scientific">Virgisporangium aurantiacum</name>
    <dbReference type="NCBI Taxonomy" id="175570"/>
    <lineage>
        <taxon>Bacteria</taxon>
        <taxon>Bacillati</taxon>
        <taxon>Actinomycetota</taxon>
        <taxon>Actinomycetes</taxon>
        <taxon>Micromonosporales</taxon>
        <taxon>Micromonosporaceae</taxon>
        <taxon>Virgisporangium</taxon>
    </lineage>
</organism>
<reference evidence="3" key="1">
    <citation type="submission" date="2021-01" db="EMBL/GenBank/DDBJ databases">
        <title>Whole genome shotgun sequence of Virgisporangium aurantiacum NBRC 16421.</title>
        <authorList>
            <person name="Komaki H."/>
            <person name="Tamura T."/>
        </authorList>
    </citation>
    <scope>NUCLEOTIDE SEQUENCE</scope>
    <source>
        <strain evidence="3">NBRC 16421</strain>
    </source>
</reference>
<dbReference type="EMBL" id="BOPG01000002">
    <property type="protein sequence ID" value="GIJ52573.1"/>
    <property type="molecule type" value="Genomic_DNA"/>
</dbReference>
<dbReference type="AlphaFoldDB" id="A0A8J4DWR9"/>
<feature type="transmembrane region" description="Helical" evidence="2">
    <location>
        <begin position="27"/>
        <end position="50"/>
    </location>
</feature>
<name>A0A8J4DWR9_9ACTN</name>
<feature type="region of interest" description="Disordered" evidence="1">
    <location>
        <begin position="67"/>
        <end position="95"/>
    </location>
</feature>
<feature type="compositionally biased region" description="Low complexity" evidence="1">
    <location>
        <begin position="82"/>
        <end position="95"/>
    </location>
</feature>
<keyword evidence="2" id="KW-0472">Membrane</keyword>
<accession>A0A8J4DWR9</accession>
<gene>
    <name evidence="3" type="ORF">Vau01_000890</name>
</gene>
<comment type="caution">
    <text evidence="3">The sequence shown here is derived from an EMBL/GenBank/DDBJ whole genome shotgun (WGS) entry which is preliminary data.</text>
</comment>
<dbReference type="Proteomes" id="UP000612585">
    <property type="component" value="Unassembled WGS sequence"/>
</dbReference>
<proteinExistence type="predicted"/>
<evidence type="ECO:0000256" key="1">
    <source>
        <dbReference type="SAM" id="MobiDB-lite"/>
    </source>
</evidence>